<dbReference type="EMBL" id="RDBE01000001">
    <property type="protein sequence ID" value="RLV51270.1"/>
    <property type="molecule type" value="Genomic_DNA"/>
</dbReference>
<feature type="domain" description="Moybdenum cofactor oxidoreductase dimerisation" evidence="6">
    <location>
        <begin position="242"/>
        <end position="353"/>
    </location>
</feature>
<dbReference type="InterPro" id="IPR000572">
    <property type="entry name" value="OxRdtase_Mopterin-bd_dom"/>
</dbReference>
<dbReference type="GO" id="GO:0008482">
    <property type="term" value="F:sulfite oxidase activity"/>
    <property type="evidence" value="ECO:0007669"/>
    <property type="project" value="TreeGrafter"/>
</dbReference>
<keyword evidence="3" id="KW-0479">Metal-binding</keyword>
<evidence type="ECO:0000259" key="5">
    <source>
        <dbReference type="Pfam" id="PF00174"/>
    </source>
</evidence>
<keyword evidence="4" id="KW-0560">Oxidoreductase</keyword>
<name>A0A3L8P750_9ACTN</name>
<dbReference type="PRINTS" id="PR00407">
    <property type="entry name" value="EUMOPTERIN"/>
</dbReference>
<dbReference type="InterPro" id="IPR014756">
    <property type="entry name" value="Ig_E-set"/>
</dbReference>
<evidence type="ECO:0000313" key="7">
    <source>
        <dbReference type="EMBL" id="RLV51270.1"/>
    </source>
</evidence>
<feature type="domain" description="Oxidoreductase molybdopterin-binding" evidence="5">
    <location>
        <begin position="34"/>
        <end position="212"/>
    </location>
</feature>
<dbReference type="PANTHER" id="PTHR19372:SF7">
    <property type="entry name" value="SULFITE OXIDASE, MITOCHONDRIAL"/>
    <property type="match status" value="1"/>
</dbReference>
<evidence type="ECO:0000256" key="4">
    <source>
        <dbReference type="ARBA" id="ARBA00023002"/>
    </source>
</evidence>
<accession>A0A3L8P750</accession>
<dbReference type="FunFam" id="3.90.420.10:FF:000002">
    <property type="entry name" value="sulfite oxidase, mitochondrial"/>
    <property type="match status" value="1"/>
</dbReference>
<dbReference type="SUPFAM" id="SSF81296">
    <property type="entry name" value="E set domains"/>
    <property type="match status" value="1"/>
</dbReference>
<sequence>MLVHEDEPFNAEPTPKVLGRSTLTPINAFYSRNHGPIPTIDHDKWRLVVDGLVDTPLELSLADLKSQFEIHEVVATLQCAGNRRAGFLAVADIPGEDPWQGGAIGTAVWAGARLVDVLAAAGLADDSADLHVDFSAPDVSELATPPQAYGSSIPLSKAMQTEVLLAWRMNGRDLPRVHGAPVRVVAPAYIGARSVKWIDRISVQTTPSDNYFQATAYRILAPSADPDQAGPGDGISLGPWALNSEILTPTDDGSVPAGAVAVTGYAVAPEHRRVVRVEVSADEGATWHDALLDEQPSPWTWVHWRTNLDLDPGNRTLVARAWDDTGTQQPQEAASLWNPKGYGNTAWPTKTIHVDQERGT</sequence>
<reference evidence="7 8" key="1">
    <citation type="submission" date="2018-10" db="EMBL/GenBank/DDBJ databases">
        <title>Marmoricola sp. 4Q3S-7 whole genome shotgun sequence.</title>
        <authorList>
            <person name="Li F."/>
        </authorList>
    </citation>
    <scope>NUCLEOTIDE SEQUENCE [LARGE SCALE GENOMIC DNA]</scope>
    <source>
        <strain evidence="7 8">4Q3S-7</strain>
    </source>
</reference>
<comment type="caution">
    <text evidence="7">The sequence shown here is derived from an EMBL/GenBank/DDBJ whole genome shotgun (WGS) entry which is preliminary data.</text>
</comment>
<dbReference type="OrthoDB" id="9795587at2"/>
<dbReference type="Gene3D" id="2.60.40.650">
    <property type="match status" value="1"/>
</dbReference>
<evidence type="ECO:0000256" key="2">
    <source>
        <dbReference type="ARBA" id="ARBA00022505"/>
    </source>
</evidence>
<proteinExistence type="predicted"/>
<dbReference type="AlphaFoldDB" id="A0A3L8P750"/>
<protein>
    <submittedName>
        <fullName evidence="7">Sulfite oxidase</fullName>
    </submittedName>
</protein>
<organism evidence="7 8">
    <name type="scientific">Nocardioides mangrovicus</name>
    <dbReference type="NCBI Taxonomy" id="2478913"/>
    <lineage>
        <taxon>Bacteria</taxon>
        <taxon>Bacillati</taxon>
        <taxon>Actinomycetota</taxon>
        <taxon>Actinomycetes</taxon>
        <taxon>Propionibacteriales</taxon>
        <taxon>Nocardioidaceae</taxon>
        <taxon>Nocardioides</taxon>
    </lineage>
</organism>
<keyword evidence="2" id="KW-0500">Molybdenum</keyword>
<evidence type="ECO:0000313" key="8">
    <source>
        <dbReference type="Proteomes" id="UP000281708"/>
    </source>
</evidence>
<gene>
    <name evidence="7" type="ORF">D9V37_02960</name>
</gene>
<dbReference type="Gene3D" id="3.90.420.10">
    <property type="entry name" value="Oxidoreductase, molybdopterin-binding domain"/>
    <property type="match status" value="1"/>
</dbReference>
<dbReference type="GO" id="GO:0020037">
    <property type="term" value="F:heme binding"/>
    <property type="evidence" value="ECO:0007669"/>
    <property type="project" value="TreeGrafter"/>
</dbReference>
<dbReference type="PANTHER" id="PTHR19372">
    <property type="entry name" value="SULFITE REDUCTASE"/>
    <property type="match status" value="1"/>
</dbReference>
<dbReference type="InterPro" id="IPR036374">
    <property type="entry name" value="OxRdtase_Mopterin-bd_sf"/>
</dbReference>
<evidence type="ECO:0000256" key="3">
    <source>
        <dbReference type="ARBA" id="ARBA00022723"/>
    </source>
</evidence>
<dbReference type="InterPro" id="IPR008335">
    <property type="entry name" value="Mopterin_OxRdtase_euk"/>
</dbReference>
<dbReference type="InterPro" id="IPR005066">
    <property type="entry name" value="MoCF_OxRdtse_dimer"/>
</dbReference>
<dbReference type="GO" id="GO:0043546">
    <property type="term" value="F:molybdopterin cofactor binding"/>
    <property type="evidence" value="ECO:0007669"/>
    <property type="project" value="TreeGrafter"/>
</dbReference>
<keyword evidence="8" id="KW-1185">Reference proteome</keyword>
<dbReference type="GO" id="GO:0006790">
    <property type="term" value="P:sulfur compound metabolic process"/>
    <property type="evidence" value="ECO:0007669"/>
    <property type="project" value="TreeGrafter"/>
</dbReference>
<dbReference type="SUPFAM" id="SSF56524">
    <property type="entry name" value="Oxidoreductase molybdopterin-binding domain"/>
    <property type="match status" value="1"/>
</dbReference>
<dbReference type="Pfam" id="PF00174">
    <property type="entry name" value="Oxidored_molyb"/>
    <property type="match status" value="1"/>
</dbReference>
<dbReference type="CDD" id="cd02110">
    <property type="entry name" value="SO_family_Moco_dimer"/>
    <property type="match status" value="1"/>
</dbReference>
<evidence type="ECO:0000256" key="1">
    <source>
        <dbReference type="ARBA" id="ARBA00001924"/>
    </source>
</evidence>
<dbReference type="Pfam" id="PF03404">
    <property type="entry name" value="Mo-co_dimer"/>
    <property type="match status" value="1"/>
</dbReference>
<evidence type="ECO:0000259" key="6">
    <source>
        <dbReference type="Pfam" id="PF03404"/>
    </source>
</evidence>
<dbReference type="GO" id="GO:0030151">
    <property type="term" value="F:molybdenum ion binding"/>
    <property type="evidence" value="ECO:0007669"/>
    <property type="project" value="InterPro"/>
</dbReference>
<dbReference type="Proteomes" id="UP000281708">
    <property type="component" value="Unassembled WGS sequence"/>
</dbReference>
<comment type="cofactor">
    <cofactor evidence="1">
        <name>Mo-molybdopterin</name>
        <dbReference type="ChEBI" id="CHEBI:71302"/>
    </cofactor>
</comment>